<keyword evidence="6" id="KW-0735">Signal-anchor</keyword>
<feature type="signal peptide" evidence="11">
    <location>
        <begin position="1"/>
        <end position="25"/>
    </location>
</feature>
<dbReference type="PANTHER" id="PTHR11214">
    <property type="entry name" value="BETA-1,3-N-ACETYLGLUCOSAMINYLTRANSFERASE"/>
    <property type="match status" value="1"/>
</dbReference>
<dbReference type="GeneID" id="100905006"/>
<evidence type="ECO:0000256" key="4">
    <source>
        <dbReference type="ARBA" id="ARBA00022679"/>
    </source>
</evidence>
<organism evidence="12 13">
    <name type="scientific">Galendromus occidentalis</name>
    <name type="common">western predatory mite</name>
    <dbReference type="NCBI Taxonomy" id="34638"/>
    <lineage>
        <taxon>Eukaryota</taxon>
        <taxon>Metazoa</taxon>
        <taxon>Ecdysozoa</taxon>
        <taxon>Arthropoda</taxon>
        <taxon>Chelicerata</taxon>
        <taxon>Arachnida</taxon>
        <taxon>Acari</taxon>
        <taxon>Parasitiformes</taxon>
        <taxon>Mesostigmata</taxon>
        <taxon>Gamasina</taxon>
        <taxon>Phytoseioidea</taxon>
        <taxon>Phytoseiidae</taxon>
        <taxon>Typhlodrominae</taxon>
        <taxon>Galendromus</taxon>
    </lineage>
</organism>
<sequence>MSHLKKKTPIVFVLSALFVILLVQAFGGDVPAEKFRVRERVVKSRGLEAFYADLRDMGYARGDKGAVLFRETVIEPPCIPSFLRIYVASAPRNVERRKAIRETWAVWIQNVTVTFVIGKSDSDFDIAREAAKFGDILQGNFNDSYDNLVFKSVLMLSHFTSRCSAPYLLKTDDDIFVNVPELVQFLIHGRPQGIVGCDKSRETKPIASSLASLQAVKTFRKIKPIRFVAGAGYLIEKNSAYLLKSGCSLATPIPVEDMFITSRCAKKARVKTAHHGGFSCGRRLQRPCEMSHAFTGHHVSPSRRRDIRGWWPRAGLLATEFREFFKHLAGPSTNKLT</sequence>
<evidence type="ECO:0000256" key="5">
    <source>
        <dbReference type="ARBA" id="ARBA00022692"/>
    </source>
</evidence>
<keyword evidence="9" id="KW-0472">Membrane</keyword>
<evidence type="ECO:0000313" key="12">
    <source>
        <dbReference type="Proteomes" id="UP000694867"/>
    </source>
</evidence>
<dbReference type="Pfam" id="PF01762">
    <property type="entry name" value="Galactosyl_T"/>
    <property type="match status" value="1"/>
</dbReference>
<name>A0AAJ6VZ72_9ACAR</name>
<evidence type="ECO:0000256" key="6">
    <source>
        <dbReference type="ARBA" id="ARBA00022968"/>
    </source>
</evidence>
<proteinExistence type="inferred from homology"/>
<keyword evidence="7" id="KW-1133">Transmembrane helix</keyword>
<evidence type="ECO:0000256" key="10">
    <source>
        <dbReference type="RuleBase" id="RU363063"/>
    </source>
</evidence>
<evidence type="ECO:0000256" key="3">
    <source>
        <dbReference type="ARBA" id="ARBA00022676"/>
    </source>
</evidence>
<dbReference type="EC" id="2.4.1.-" evidence="10"/>
<keyword evidence="8 10" id="KW-0333">Golgi apparatus</keyword>
<evidence type="ECO:0000256" key="9">
    <source>
        <dbReference type="ARBA" id="ARBA00023136"/>
    </source>
</evidence>
<keyword evidence="12" id="KW-1185">Reference proteome</keyword>
<keyword evidence="3 10" id="KW-0328">Glycosyltransferase</keyword>
<comment type="similarity">
    <text evidence="2 10">Belongs to the glycosyltransferase 31 family.</text>
</comment>
<evidence type="ECO:0000256" key="7">
    <source>
        <dbReference type="ARBA" id="ARBA00022989"/>
    </source>
</evidence>
<keyword evidence="11" id="KW-0732">Signal</keyword>
<evidence type="ECO:0000256" key="2">
    <source>
        <dbReference type="ARBA" id="ARBA00008661"/>
    </source>
</evidence>
<dbReference type="Gene3D" id="3.90.550.50">
    <property type="match status" value="1"/>
</dbReference>
<dbReference type="GO" id="GO:0000139">
    <property type="term" value="C:Golgi membrane"/>
    <property type="evidence" value="ECO:0007669"/>
    <property type="project" value="UniProtKB-SubCell"/>
</dbReference>
<dbReference type="InterPro" id="IPR002659">
    <property type="entry name" value="Glyco_trans_31"/>
</dbReference>
<dbReference type="RefSeq" id="XP_003745331.2">
    <property type="nucleotide sequence ID" value="XM_003745283.2"/>
</dbReference>
<dbReference type="GO" id="GO:0006493">
    <property type="term" value="P:protein O-linked glycosylation"/>
    <property type="evidence" value="ECO:0007669"/>
    <property type="project" value="TreeGrafter"/>
</dbReference>
<dbReference type="Proteomes" id="UP000694867">
    <property type="component" value="Unplaced"/>
</dbReference>
<keyword evidence="5" id="KW-0812">Transmembrane</keyword>
<feature type="chain" id="PRO_5042589380" description="Hexosyltransferase" evidence="11">
    <location>
        <begin position="26"/>
        <end position="337"/>
    </location>
</feature>
<dbReference type="KEGG" id="goe:100905006"/>
<dbReference type="AlphaFoldDB" id="A0AAJ6VZ72"/>
<dbReference type="PANTHER" id="PTHR11214:SF314">
    <property type="entry name" value="HEXOSYLTRANSFERASE"/>
    <property type="match status" value="1"/>
</dbReference>
<evidence type="ECO:0000256" key="1">
    <source>
        <dbReference type="ARBA" id="ARBA00004323"/>
    </source>
</evidence>
<evidence type="ECO:0000256" key="11">
    <source>
        <dbReference type="SAM" id="SignalP"/>
    </source>
</evidence>
<gene>
    <name evidence="13" type="primary">LOC100905006</name>
</gene>
<comment type="subcellular location">
    <subcellularLocation>
        <location evidence="1 10">Golgi apparatus membrane</location>
        <topology evidence="1 10">Single-pass type II membrane protein</topology>
    </subcellularLocation>
</comment>
<keyword evidence="4" id="KW-0808">Transferase</keyword>
<protein>
    <recommendedName>
        <fullName evidence="10">Hexosyltransferase</fullName>
        <ecNumber evidence="10">2.4.1.-</ecNumber>
    </recommendedName>
</protein>
<evidence type="ECO:0000256" key="8">
    <source>
        <dbReference type="ARBA" id="ARBA00023034"/>
    </source>
</evidence>
<dbReference type="GO" id="GO:0016758">
    <property type="term" value="F:hexosyltransferase activity"/>
    <property type="evidence" value="ECO:0007669"/>
    <property type="project" value="InterPro"/>
</dbReference>
<reference evidence="13" key="1">
    <citation type="submission" date="2025-08" db="UniProtKB">
        <authorList>
            <consortium name="RefSeq"/>
        </authorList>
    </citation>
    <scope>IDENTIFICATION</scope>
</reference>
<evidence type="ECO:0000313" key="13">
    <source>
        <dbReference type="RefSeq" id="XP_003745331.2"/>
    </source>
</evidence>
<accession>A0AAJ6VZ72</accession>